<organism evidence="1">
    <name type="scientific">Anguilla anguilla</name>
    <name type="common">European freshwater eel</name>
    <name type="synonym">Muraena anguilla</name>
    <dbReference type="NCBI Taxonomy" id="7936"/>
    <lineage>
        <taxon>Eukaryota</taxon>
        <taxon>Metazoa</taxon>
        <taxon>Chordata</taxon>
        <taxon>Craniata</taxon>
        <taxon>Vertebrata</taxon>
        <taxon>Euteleostomi</taxon>
        <taxon>Actinopterygii</taxon>
        <taxon>Neopterygii</taxon>
        <taxon>Teleostei</taxon>
        <taxon>Anguilliformes</taxon>
        <taxon>Anguillidae</taxon>
        <taxon>Anguilla</taxon>
    </lineage>
</organism>
<evidence type="ECO:0000313" key="1">
    <source>
        <dbReference type="EMBL" id="JAH76877.1"/>
    </source>
</evidence>
<reference evidence="1" key="2">
    <citation type="journal article" date="2015" name="Fish Shellfish Immunol.">
        <title>Early steps in the European eel (Anguilla anguilla)-Vibrio vulnificus interaction in the gills: Role of the RtxA13 toxin.</title>
        <authorList>
            <person name="Callol A."/>
            <person name="Pajuelo D."/>
            <person name="Ebbesson L."/>
            <person name="Teles M."/>
            <person name="MacKenzie S."/>
            <person name="Amaro C."/>
        </authorList>
    </citation>
    <scope>NUCLEOTIDE SEQUENCE</scope>
</reference>
<accession>A0A0E9VFM0</accession>
<reference evidence="1" key="1">
    <citation type="submission" date="2014-11" db="EMBL/GenBank/DDBJ databases">
        <authorList>
            <person name="Amaro Gonzalez C."/>
        </authorList>
    </citation>
    <scope>NUCLEOTIDE SEQUENCE</scope>
</reference>
<dbReference type="EMBL" id="GBXM01031700">
    <property type="protein sequence ID" value="JAH76877.1"/>
    <property type="molecule type" value="Transcribed_RNA"/>
</dbReference>
<proteinExistence type="predicted"/>
<dbReference type="AlphaFoldDB" id="A0A0E9VFM0"/>
<name>A0A0E9VFM0_ANGAN</name>
<sequence length="21" mass="2485">MSSQVCQIRVEMKSYRLVDLV</sequence>
<protein>
    <submittedName>
        <fullName evidence="1">Uncharacterized protein</fullName>
    </submittedName>
</protein>